<proteinExistence type="evidence at transcript level"/>
<protein>
    <submittedName>
        <fullName evidence="1">Uncharacterized protein</fullName>
    </submittedName>
</protein>
<name>D5AE72_PICSI</name>
<evidence type="ECO:0000313" key="1">
    <source>
        <dbReference type="EMBL" id="ADE77841.1"/>
    </source>
</evidence>
<organism evidence="1">
    <name type="scientific">Picea sitchensis</name>
    <name type="common">Sitka spruce</name>
    <name type="synonym">Pinus sitchensis</name>
    <dbReference type="NCBI Taxonomy" id="3332"/>
    <lineage>
        <taxon>Eukaryota</taxon>
        <taxon>Viridiplantae</taxon>
        <taxon>Streptophyta</taxon>
        <taxon>Embryophyta</taxon>
        <taxon>Tracheophyta</taxon>
        <taxon>Spermatophyta</taxon>
        <taxon>Pinopsida</taxon>
        <taxon>Pinidae</taxon>
        <taxon>Conifers I</taxon>
        <taxon>Pinales</taxon>
        <taxon>Pinaceae</taxon>
        <taxon>Picea</taxon>
    </lineage>
</organism>
<dbReference type="AlphaFoldDB" id="D5AE72"/>
<sequence length="112" mass="12679">MPFIIDSNLERGFTMNRSSDTTSTLIESGERCLLLQHEKEHLSNFKCCSEIILLKPNLSQMSRRVTRVLKLRALLNRVSVKAALRPMTGRKINLGFVGFETSVHEGYGVGRQ</sequence>
<dbReference type="EMBL" id="BT124603">
    <property type="protein sequence ID" value="ADE77841.1"/>
    <property type="molecule type" value="mRNA"/>
</dbReference>
<reference evidence="1" key="1">
    <citation type="submission" date="2010-04" db="EMBL/GenBank/DDBJ databases">
        <authorList>
            <person name="Reid K.E."/>
            <person name="Liao N."/>
            <person name="Chan S."/>
            <person name="Docking R."/>
            <person name="Taylor G."/>
            <person name="Moore R."/>
            <person name="Mayo M."/>
            <person name="Munro S."/>
            <person name="King J."/>
            <person name="Yanchuk A."/>
            <person name="Holt R."/>
            <person name="Jones S."/>
            <person name="Marra M."/>
            <person name="Ritland C.E."/>
            <person name="Ritland K."/>
            <person name="Bohlmann J."/>
        </authorList>
    </citation>
    <scope>NUCLEOTIDE SEQUENCE</scope>
    <source>
        <tissue evidence="1">Bud</tissue>
    </source>
</reference>
<accession>D5AE72</accession>